<dbReference type="SUPFAM" id="SSF48239">
    <property type="entry name" value="Terpenoid cyclases/Protein prenyltransferases"/>
    <property type="match status" value="1"/>
</dbReference>
<evidence type="ECO:0000256" key="1">
    <source>
        <dbReference type="SAM" id="SignalP"/>
    </source>
</evidence>
<gene>
    <name evidence="2" type="ORF">ACFQ44_02770</name>
</gene>
<accession>A0ABW4D220</accession>
<evidence type="ECO:0000313" key="3">
    <source>
        <dbReference type="Proteomes" id="UP001597189"/>
    </source>
</evidence>
<sequence>MLNNKLITASLTAVMALGAVVPVMDVNAASIKVASKSSQKSKNKAMYTYAKKMMKQNKDGVNGTAKIFSKTDFKTTGAASGYSDFLLGLKKQGYKFTKANKKLVKKNLIVSSKSDPATLATAIIGLQAIGVNPTKYTPAGSKKSLNLVNTLYKQSMSKQTVNVQSQALVAVSSNKTFKKPSKAKFSKSSLSLKIAKSQQSNKGWAYNNTVASVDSDTTAAAVNALMMGKSTNKTVTKAEIAGRSYLKKNIYKSGAFGYTYQGKQNPNANSTAEGILALSTTKTSFKFVNKTALKKGQTATPLKTMFSYVKADGSVKDAYSMVLAYGQVSLAATAANNGNYSKKLVYTFK</sequence>
<feature type="chain" id="PRO_5046912266" evidence="1">
    <location>
        <begin position="29"/>
        <end position="349"/>
    </location>
</feature>
<dbReference type="EMBL" id="JBHTOD010000002">
    <property type="protein sequence ID" value="MFD1454605.1"/>
    <property type="molecule type" value="Genomic_DNA"/>
</dbReference>
<name>A0ABW4D220_9LACO</name>
<keyword evidence="3" id="KW-1185">Reference proteome</keyword>
<protein>
    <submittedName>
        <fullName evidence="2">Fucose-binding lectin II</fullName>
    </submittedName>
</protein>
<feature type="signal peptide" evidence="1">
    <location>
        <begin position="1"/>
        <end position="28"/>
    </location>
</feature>
<dbReference type="Proteomes" id="UP001597189">
    <property type="component" value="Unassembled WGS sequence"/>
</dbReference>
<dbReference type="InterPro" id="IPR008930">
    <property type="entry name" value="Terpenoid_cyclase/PrenylTrfase"/>
</dbReference>
<keyword evidence="1" id="KW-0732">Signal</keyword>
<comment type="caution">
    <text evidence="2">The sequence shown here is derived from an EMBL/GenBank/DDBJ whole genome shotgun (WGS) entry which is preliminary data.</text>
</comment>
<proteinExistence type="predicted"/>
<reference evidence="3" key="1">
    <citation type="journal article" date="2019" name="Int. J. Syst. Evol. Microbiol.">
        <title>The Global Catalogue of Microorganisms (GCM) 10K type strain sequencing project: providing services to taxonomists for standard genome sequencing and annotation.</title>
        <authorList>
            <consortium name="The Broad Institute Genomics Platform"/>
            <consortium name="The Broad Institute Genome Sequencing Center for Infectious Disease"/>
            <person name="Wu L."/>
            <person name="Ma J."/>
        </authorList>
    </citation>
    <scope>NUCLEOTIDE SEQUENCE [LARGE SCALE GENOMIC DNA]</scope>
    <source>
        <strain evidence="3">CCM 8979</strain>
    </source>
</reference>
<evidence type="ECO:0000313" key="2">
    <source>
        <dbReference type="EMBL" id="MFD1454605.1"/>
    </source>
</evidence>
<dbReference type="Gene3D" id="1.50.10.20">
    <property type="match status" value="1"/>
</dbReference>
<organism evidence="2 3">
    <name type="scientific">Levilactobacillus lanxiensis</name>
    <dbReference type="NCBI Taxonomy" id="2799568"/>
    <lineage>
        <taxon>Bacteria</taxon>
        <taxon>Bacillati</taxon>
        <taxon>Bacillota</taxon>
        <taxon>Bacilli</taxon>
        <taxon>Lactobacillales</taxon>
        <taxon>Lactobacillaceae</taxon>
        <taxon>Levilactobacillus</taxon>
    </lineage>
</organism>
<dbReference type="RefSeq" id="WP_203643306.1">
    <property type="nucleotide sequence ID" value="NZ_BOLN01000002.1"/>
</dbReference>